<gene>
    <name evidence="1" type="ORF">BN874_690028</name>
</gene>
<organism evidence="1 2">
    <name type="scientific">Candidatus Contendobacter odensis Run_B_J11</name>
    <dbReference type="NCBI Taxonomy" id="1400861"/>
    <lineage>
        <taxon>Bacteria</taxon>
        <taxon>Pseudomonadati</taxon>
        <taxon>Pseudomonadota</taxon>
        <taxon>Gammaproteobacteria</taxon>
        <taxon>Candidatus Competibacteraceae</taxon>
        <taxon>Candidatus Contendibacter</taxon>
    </lineage>
</organism>
<accession>A0A7U7GF13</accession>
<dbReference type="EMBL" id="CBTK010000286">
    <property type="protein sequence ID" value="CDH46978.1"/>
    <property type="molecule type" value="Genomic_DNA"/>
</dbReference>
<comment type="caution">
    <text evidence="1">The sequence shown here is derived from an EMBL/GenBank/DDBJ whole genome shotgun (WGS) entry which is preliminary data.</text>
</comment>
<evidence type="ECO:0000313" key="2">
    <source>
        <dbReference type="Proteomes" id="UP000019184"/>
    </source>
</evidence>
<sequence length="69" mass="7594">MKAHCSTSGGNGNAIRLPVEMLERVYTGITDFYPAIPDDSLMEYVALVDFMRMALDELIRVSAQGEDAP</sequence>
<dbReference type="AlphaFoldDB" id="A0A7U7GF13"/>
<keyword evidence="2" id="KW-1185">Reference proteome</keyword>
<proteinExistence type="predicted"/>
<reference evidence="1 2" key="1">
    <citation type="journal article" date="2014" name="ISME J.">
        <title>Candidatus Competibacter-lineage genomes retrieved from metagenomes reveal functional metabolic diversity.</title>
        <authorList>
            <person name="McIlroy S.J."/>
            <person name="Albertsen M."/>
            <person name="Andresen E.K."/>
            <person name="Saunders A.M."/>
            <person name="Kristiansen R."/>
            <person name="Stokholm-Bjerregaard M."/>
            <person name="Nielsen K.L."/>
            <person name="Nielsen P.H."/>
        </authorList>
    </citation>
    <scope>NUCLEOTIDE SEQUENCE [LARGE SCALE GENOMIC DNA]</scope>
    <source>
        <strain evidence="1 2">Run_B_J11</strain>
    </source>
</reference>
<name>A0A7U7GF13_9GAMM</name>
<protein>
    <submittedName>
        <fullName evidence="1">Uncharacterized protein</fullName>
    </submittedName>
</protein>
<dbReference type="Proteomes" id="UP000019184">
    <property type="component" value="Unassembled WGS sequence"/>
</dbReference>
<evidence type="ECO:0000313" key="1">
    <source>
        <dbReference type="EMBL" id="CDH46978.1"/>
    </source>
</evidence>